<dbReference type="GeneID" id="111114206"/>
<dbReference type="InterPro" id="IPR014716">
    <property type="entry name" value="Fibrinogen_a/b/g_C_1"/>
</dbReference>
<gene>
    <name evidence="3" type="primary">LOC111114206</name>
</gene>
<evidence type="ECO:0000313" key="2">
    <source>
        <dbReference type="Proteomes" id="UP000694844"/>
    </source>
</evidence>
<dbReference type="Proteomes" id="UP000694844">
    <property type="component" value="Chromosome 9"/>
</dbReference>
<reference evidence="3" key="1">
    <citation type="submission" date="2025-08" db="UniProtKB">
        <authorList>
            <consortium name="RefSeq"/>
        </authorList>
    </citation>
    <scope>IDENTIFICATION</scope>
    <source>
        <tissue evidence="3">Whole sample</tissue>
    </source>
</reference>
<dbReference type="InterPro" id="IPR036056">
    <property type="entry name" value="Fibrinogen-like_C"/>
</dbReference>
<sequence>MKALNLCGRSHLMVTTTTLRCVPIPSKARQRFSLCQTPNQTLRTSRVIQRRYNGEINFYRNWTDYKYGFGSVENEIWLGNMFIHQLTSTLGYNHLKIELLNFDGGYGFAEYDFSIENESNQYMIHAAWKTGNTYDRLWLTNGAYFGTFDRDNDGHNAKSCTDDYRGGWWYDWAAFCTEGNLNGIYYNTSRVDKTGIFWFGMSGMSYETLKEARMMIRRPVSR</sequence>
<evidence type="ECO:0000313" key="3">
    <source>
        <dbReference type="RefSeq" id="XP_022308199.1"/>
    </source>
</evidence>
<name>A0A8B8BZC1_CRAVI</name>
<organism evidence="2 3">
    <name type="scientific">Crassostrea virginica</name>
    <name type="common">Eastern oyster</name>
    <dbReference type="NCBI Taxonomy" id="6565"/>
    <lineage>
        <taxon>Eukaryota</taxon>
        <taxon>Metazoa</taxon>
        <taxon>Spiralia</taxon>
        <taxon>Lophotrochozoa</taxon>
        <taxon>Mollusca</taxon>
        <taxon>Bivalvia</taxon>
        <taxon>Autobranchia</taxon>
        <taxon>Pteriomorphia</taxon>
        <taxon>Ostreida</taxon>
        <taxon>Ostreoidea</taxon>
        <taxon>Ostreidae</taxon>
        <taxon>Crassostrea</taxon>
    </lineage>
</organism>
<dbReference type="Gene3D" id="3.90.215.10">
    <property type="entry name" value="Gamma Fibrinogen, chain A, domain 1"/>
    <property type="match status" value="1"/>
</dbReference>
<accession>A0A8B8BZC1</accession>
<dbReference type="PROSITE" id="PS51406">
    <property type="entry name" value="FIBRINOGEN_C_2"/>
    <property type="match status" value="1"/>
</dbReference>
<dbReference type="PANTHER" id="PTHR19143:SF459">
    <property type="entry name" value="FIBRINOGEN C-TERMINAL DOMAIN-CONTAINING PROTEIN"/>
    <property type="match status" value="1"/>
</dbReference>
<feature type="domain" description="Fibrinogen C-terminal" evidence="1">
    <location>
        <begin position="1"/>
        <end position="220"/>
    </location>
</feature>
<dbReference type="RefSeq" id="XP_022308199.1">
    <property type="nucleotide sequence ID" value="XM_022452491.1"/>
</dbReference>
<dbReference type="AlphaFoldDB" id="A0A8B8BZC1"/>
<evidence type="ECO:0000259" key="1">
    <source>
        <dbReference type="PROSITE" id="PS51406"/>
    </source>
</evidence>
<dbReference type="InterPro" id="IPR050373">
    <property type="entry name" value="Fibrinogen_C-term_domain"/>
</dbReference>
<dbReference type="SMART" id="SM00186">
    <property type="entry name" value="FBG"/>
    <property type="match status" value="1"/>
</dbReference>
<dbReference type="PANTHER" id="PTHR19143">
    <property type="entry name" value="FIBRINOGEN/TENASCIN/ANGIOPOEITIN"/>
    <property type="match status" value="1"/>
</dbReference>
<proteinExistence type="predicted"/>
<dbReference type="SUPFAM" id="SSF56496">
    <property type="entry name" value="Fibrinogen C-terminal domain-like"/>
    <property type="match status" value="1"/>
</dbReference>
<keyword evidence="2" id="KW-1185">Reference proteome</keyword>
<dbReference type="Pfam" id="PF00147">
    <property type="entry name" value="Fibrinogen_C"/>
    <property type="match status" value="1"/>
</dbReference>
<dbReference type="GO" id="GO:0005615">
    <property type="term" value="C:extracellular space"/>
    <property type="evidence" value="ECO:0007669"/>
    <property type="project" value="TreeGrafter"/>
</dbReference>
<dbReference type="OrthoDB" id="7940501at2759"/>
<dbReference type="KEGG" id="cvn:111114206"/>
<protein>
    <submittedName>
        <fullName evidence="3">Angiopoietin-related protein 7-like</fullName>
    </submittedName>
</protein>
<dbReference type="InterPro" id="IPR002181">
    <property type="entry name" value="Fibrinogen_a/b/g_C_dom"/>
</dbReference>